<feature type="compositionally biased region" description="Basic and acidic residues" evidence="1">
    <location>
        <begin position="21"/>
        <end position="33"/>
    </location>
</feature>
<feature type="non-terminal residue" evidence="2">
    <location>
        <position position="1"/>
    </location>
</feature>
<evidence type="ECO:0000256" key="1">
    <source>
        <dbReference type="SAM" id="MobiDB-lite"/>
    </source>
</evidence>
<proteinExistence type="predicted"/>
<evidence type="ECO:0000313" key="3">
    <source>
        <dbReference type="Proteomes" id="UP000789901"/>
    </source>
</evidence>
<dbReference type="Proteomes" id="UP000789901">
    <property type="component" value="Unassembled WGS sequence"/>
</dbReference>
<reference evidence="2 3" key="1">
    <citation type="submission" date="2021-06" db="EMBL/GenBank/DDBJ databases">
        <authorList>
            <person name="Kallberg Y."/>
            <person name="Tangrot J."/>
            <person name="Rosling A."/>
        </authorList>
    </citation>
    <scope>NUCLEOTIDE SEQUENCE [LARGE SCALE GENOMIC DNA]</scope>
    <source>
        <strain evidence="2 3">120-4 pot B 10/14</strain>
    </source>
</reference>
<protein>
    <submittedName>
        <fullName evidence="2">6608_t:CDS:1</fullName>
    </submittedName>
</protein>
<dbReference type="EMBL" id="CAJVQB010046960">
    <property type="protein sequence ID" value="CAG8833237.1"/>
    <property type="molecule type" value="Genomic_DNA"/>
</dbReference>
<feature type="compositionally biased region" description="Polar residues" evidence="1">
    <location>
        <begin position="1"/>
        <end position="14"/>
    </location>
</feature>
<gene>
    <name evidence="2" type="ORF">GMARGA_LOCUS31451</name>
</gene>
<comment type="caution">
    <text evidence="2">The sequence shown here is derived from an EMBL/GenBank/DDBJ whole genome shotgun (WGS) entry which is preliminary data.</text>
</comment>
<sequence length="89" mass="10081">NKQENENTIPQQAEQSKKHKCQETKMEQDGRQYTKKLKDITNITSPSVNLNMIITHTESSDKKESALSCNKENVQTGLGGLTDNNFLRT</sequence>
<evidence type="ECO:0000313" key="2">
    <source>
        <dbReference type="EMBL" id="CAG8833237.1"/>
    </source>
</evidence>
<feature type="region of interest" description="Disordered" evidence="1">
    <location>
        <begin position="1"/>
        <end position="33"/>
    </location>
</feature>
<organism evidence="2 3">
    <name type="scientific">Gigaspora margarita</name>
    <dbReference type="NCBI Taxonomy" id="4874"/>
    <lineage>
        <taxon>Eukaryota</taxon>
        <taxon>Fungi</taxon>
        <taxon>Fungi incertae sedis</taxon>
        <taxon>Mucoromycota</taxon>
        <taxon>Glomeromycotina</taxon>
        <taxon>Glomeromycetes</taxon>
        <taxon>Diversisporales</taxon>
        <taxon>Gigasporaceae</taxon>
        <taxon>Gigaspora</taxon>
    </lineage>
</organism>
<keyword evidence="3" id="KW-1185">Reference proteome</keyword>
<accession>A0ABN7WIX9</accession>
<name>A0ABN7WIX9_GIGMA</name>